<dbReference type="VEuPathDB" id="VectorBase:AFAF009693"/>
<dbReference type="EMBL" id="AXCN02000040">
    <property type="status" value="NOT_ANNOTATED_CDS"/>
    <property type="molecule type" value="Genomic_DNA"/>
</dbReference>
<dbReference type="Gene3D" id="3.90.1200.10">
    <property type="match status" value="1"/>
</dbReference>
<reference evidence="3" key="1">
    <citation type="submission" date="2014-01" db="EMBL/GenBank/DDBJ databases">
        <title>The Genome Sequence of Anopheles farauti FAR1 (V2).</title>
        <authorList>
            <consortium name="The Broad Institute Genomics Platform"/>
            <person name="Neafsey D.E."/>
            <person name="Besansky N."/>
            <person name="Howell P."/>
            <person name="Walton C."/>
            <person name="Young S.K."/>
            <person name="Zeng Q."/>
            <person name="Gargeya S."/>
            <person name="Fitzgerald M."/>
            <person name="Haas B."/>
            <person name="Abouelleil A."/>
            <person name="Allen A.W."/>
            <person name="Alvarado L."/>
            <person name="Arachchi H.M."/>
            <person name="Berlin A.M."/>
            <person name="Chapman S.B."/>
            <person name="Gainer-Dewar J."/>
            <person name="Goldberg J."/>
            <person name="Griggs A."/>
            <person name="Gujja S."/>
            <person name="Hansen M."/>
            <person name="Howarth C."/>
            <person name="Imamovic A."/>
            <person name="Ireland A."/>
            <person name="Larimer J."/>
            <person name="McCowan C."/>
            <person name="Murphy C."/>
            <person name="Pearson M."/>
            <person name="Poon T.W."/>
            <person name="Priest M."/>
            <person name="Roberts A."/>
            <person name="Saif S."/>
            <person name="Shea T."/>
            <person name="Sisk P."/>
            <person name="Sykes S."/>
            <person name="Wortman J."/>
            <person name="Nusbaum C."/>
            <person name="Birren B."/>
        </authorList>
    </citation>
    <scope>NUCLEOTIDE SEQUENCE [LARGE SCALE GENOMIC DNA]</scope>
    <source>
        <strain evidence="3">FAR1</strain>
    </source>
</reference>
<keyword evidence="3" id="KW-1185">Reference proteome</keyword>
<name>A0A182QGH7_9DIPT</name>
<dbReference type="PANTHER" id="PTHR11012:SF6">
    <property type="entry name" value="CHK DOMAIN OV1-RELATED"/>
    <property type="match status" value="1"/>
</dbReference>
<evidence type="ECO:0000259" key="1">
    <source>
        <dbReference type="SMART" id="SM00587"/>
    </source>
</evidence>
<accession>A0A182QGH7</accession>
<protein>
    <recommendedName>
        <fullName evidence="1">CHK kinase-like domain-containing protein</fullName>
    </recommendedName>
</protein>
<dbReference type="InterPro" id="IPR015897">
    <property type="entry name" value="CHK_kinase-like"/>
</dbReference>
<dbReference type="EnsemblMetazoa" id="AFAF009693-RA">
    <property type="protein sequence ID" value="AFAF009693-PA"/>
    <property type="gene ID" value="AFAF009693"/>
</dbReference>
<dbReference type="PANTHER" id="PTHR11012">
    <property type="entry name" value="PROTEIN KINASE-LIKE DOMAIN-CONTAINING"/>
    <property type="match status" value="1"/>
</dbReference>
<proteinExistence type="predicted"/>
<sequence length="408" mass="46437">MAHDISWKSESFFKDVVARDLTLEGCDSFTIARFNIGKANEKTAGYMSFIYRVSIEVQHGNKDQPPAALTYIVKEKTDQAFGGDLCDILAVFPKEIEMYEKILPAFERLFVDGEPVRFGPKMFKSISAPFTVIVMEDLNRSQYRMREKSFGLPMADVKNILRKLAQFHAASVVYRDTNGAYSDLFSEGVISERTVDALGRHYEFLYSAFVQSLQERNLPKKYLEPLIALDKRLLKACCKAQVVDASEFNVLNHGDVWPNNVMFAPDDLLFLDFQTTSYGSFAVDILYFFITSATEVICDSFEELVQFYYQHLASALQQLRYEKPIPLYTELLQQLKRRGVLMLPPLSEAVAITMTGLTEVSQMEMITSDQPEGVELRALVYNNPSYVSLVDRLIPKLFELGFLDGSNM</sequence>
<dbReference type="SUPFAM" id="SSF56112">
    <property type="entry name" value="Protein kinase-like (PK-like)"/>
    <property type="match status" value="1"/>
</dbReference>
<evidence type="ECO:0000313" key="2">
    <source>
        <dbReference type="EnsemblMetazoa" id="AFAF009693-PA"/>
    </source>
</evidence>
<dbReference type="InterPro" id="IPR004119">
    <property type="entry name" value="EcKL"/>
</dbReference>
<reference evidence="2" key="2">
    <citation type="submission" date="2020-05" db="UniProtKB">
        <authorList>
            <consortium name="EnsemblMetazoa"/>
        </authorList>
    </citation>
    <scope>IDENTIFICATION</scope>
    <source>
        <strain evidence="2">FAR1</strain>
    </source>
</reference>
<organism evidence="2 3">
    <name type="scientific">Anopheles farauti</name>
    <dbReference type="NCBI Taxonomy" id="69004"/>
    <lineage>
        <taxon>Eukaryota</taxon>
        <taxon>Metazoa</taxon>
        <taxon>Ecdysozoa</taxon>
        <taxon>Arthropoda</taxon>
        <taxon>Hexapoda</taxon>
        <taxon>Insecta</taxon>
        <taxon>Pterygota</taxon>
        <taxon>Neoptera</taxon>
        <taxon>Endopterygota</taxon>
        <taxon>Diptera</taxon>
        <taxon>Nematocera</taxon>
        <taxon>Culicoidea</taxon>
        <taxon>Culicidae</taxon>
        <taxon>Anophelinae</taxon>
        <taxon>Anopheles</taxon>
    </lineage>
</organism>
<feature type="domain" description="CHK kinase-like" evidence="1">
    <location>
        <begin position="133"/>
        <end position="318"/>
    </location>
</feature>
<evidence type="ECO:0000313" key="3">
    <source>
        <dbReference type="Proteomes" id="UP000075886"/>
    </source>
</evidence>
<dbReference type="Proteomes" id="UP000075886">
    <property type="component" value="Unassembled WGS sequence"/>
</dbReference>
<dbReference type="AlphaFoldDB" id="A0A182QGH7"/>
<dbReference type="InterPro" id="IPR011009">
    <property type="entry name" value="Kinase-like_dom_sf"/>
</dbReference>
<dbReference type="Pfam" id="PF02958">
    <property type="entry name" value="EcKL"/>
    <property type="match status" value="1"/>
</dbReference>
<dbReference type="SMART" id="SM00587">
    <property type="entry name" value="CHK"/>
    <property type="match status" value="1"/>
</dbReference>